<keyword evidence="3" id="KW-1185">Reference proteome</keyword>
<name>A0ABS4EEN4_9FIRM</name>
<proteinExistence type="predicted"/>
<comment type="caution">
    <text evidence="2">The sequence shown here is derived from an EMBL/GenBank/DDBJ whole genome shotgun (WGS) entry which is preliminary data.</text>
</comment>
<keyword evidence="1" id="KW-1133">Transmembrane helix</keyword>
<organism evidence="2 3">
    <name type="scientific">Metaclostridioides mangenotii</name>
    <dbReference type="NCBI Taxonomy" id="1540"/>
    <lineage>
        <taxon>Bacteria</taxon>
        <taxon>Bacillati</taxon>
        <taxon>Bacillota</taxon>
        <taxon>Clostridia</taxon>
        <taxon>Peptostreptococcales</taxon>
        <taxon>Peptostreptococcaceae</taxon>
        <taxon>Metaclostridioides</taxon>
    </lineage>
</organism>
<keyword evidence="1" id="KW-0472">Membrane</keyword>
<reference evidence="2 3" key="1">
    <citation type="submission" date="2021-03" db="EMBL/GenBank/DDBJ databases">
        <title>Genomic Encyclopedia of Type Strains, Phase IV (KMG-IV): sequencing the most valuable type-strain genomes for metagenomic binning, comparative biology and taxonomic classification.</title>
        <authorList>
            <person name="Goeker M."/>
        </authorList>
    </citation>
    <scope>NUCLEOTIDE SEQUENCE [LARGE SCALE GENOMIC DNA]</scope>
    <source>
        <strain evidence="2 3">DSM 1289</strain>
    </source>
</reference>
<dbReference type="EMBL" id="JAGGJX010000008">
    <property type="protein sequence ID" value="MBP1856392.1"/>
    <property type="molecule type" value="Genomic_DNA"/>
</dbReference>
<evidence type="ECO:0000313" key="2">
    <source>
        <dbReference type="EMBL" id="MBP1856392.1"/>
    </source>
</evidence>
<sequence length="38" mass="4118">MSAMQSFIVICGLPLIVFYIILISGAIKAAKSLYQISN</sequence>
<dbReference type="Proteomes" id="UP000767291">
    <property type="component" value="Unassembled WGS sequence"/>
</dbReference>
<evidence type="ECO:0000256" key="1">
    <source>
        <dbReference type="SAM" id="Phobius"/>
    </source>
</evidence>
<accession>A0ABS4EEN4</accession>
<feature type="transmembrane region" description="Helical" evidence="1">
    <location>
        <begin position="6"/>
        <end position="27"/>
    </location>
</feature>
<protein>
    <submittedName>
        <fullName evidence="2">Choline-glycine betaine transporter</fullName>
    </submittedName>
</protein>
<evidence type="ECO:0000313" key="3">
    <source>
        <dbReference type="Proteomes" id="UP000767291"/>
    </source>
</evidence>
<keyword evidence="1" id="KW-0812">Transmembrane</keyword>
<gene>
    <name evidence="2" type="ORF">J2Z43_002844</name>
</gene>